<keyword evidence="5" id="KW-0597">Phosphoprotein</keyword>
<dbReference type="GO" id="GO:0003677">
    <property type="term" value="F:DNA binding"/>
    <property type="evidence" value="ECO:0007669"/>
    <property type="project" value="InterPro"/>
</dbReference>
<feature type="domain" description="HTH LytTR-type" evidence="7">
    <location>
        <begin position="144"/>
        <end position="246"/>
    </location>
</feature>
<dbReference type="PANTHER" id="PTHR37299:SF3">
    <property type="entry name" value="STAGE 0 SPORULATION PROTEIN A HOMOLOG"/>
    <property type="match status" value="1"/>
</dbReference>
<feature type="domain" description="Response regulatory" evidence="6">
    <location>
        <begin position="3"/>
        <end position="127"/>
    </location>
</feature>
<dbReference type="SMART" id="SM00850">
    <property type="entry name" value="LytTR"/>
    <property type="match status" value="1"/>
</dbReference>
<dbReference type="Pfam" id="PF00072">
    <property type="entry name" value="Response_reg"/>
    <property type="match status" value="1"/>
</dbReference>
<feature type="modified residue" description="4-aspartylphosphate" evidence="5">
    <location>
        <position position="60"/>
    </location>
</feature>
<proteinExistence type="predicted"/>
<evidence type="ECO:0000256" key="3">
    <source>
        <dbReference type="ARBA" id="ARBA00023159"/>
    </source>
</evidence>
<evidence type="ECO:0000256" key="2">
    <source>
        <dbReference type="ARBA" id="ARBA00023012"/>
    </source>
</evidence>
<dbReference type="SMART" id="SM00448">
    <property type="entry name" value="REC"/>
    <property type="match status" value="1"/>
</dbReference>
<dbReference type="STRING" id="71451.RV07_GL001626"/>
<dbReference type="PANTHER" id="PTHR37299">
    <property type="entry name" value="TRANSCRIPTIONAL REGULATOR-RELATED"/>
    <property type="match status" value="1"/>
</dbReference>
<dbReference type="InterPro" id="IPR046947">
    <property type="entry name" value="LytR-like"/>
</dbReference>
<evidence type="ECO:0000259" key="6">
    <source>
        <dbReference type="PROSITE" id="PS50110"/>
    </source>
</evidence>
<dbReference type="PROSITE" id="PS50930">
    <property type="entry name" value="HTH_LYTTR"/>
    <property type="match status" value="1"/>
</dbReference>
<dbReference type="GeneID" id="79784584"/>
<reference evidence="9 11" key="2">
    <citation type="submission" date="2013-03" db="EMBL/GenBank/DDBJ databases">
        <title>The Genome Sequence of Enterococcus malodoratus ATCC_43197 (PacBio/Illumina hybrid assembly).</title>
        <authorList>
            <consortium name="The Broad Institute Genomics Platform"/>
            <consortium name="The Broad Institute Genome Sequencing Center for Infectious Disease"/>
            <person name="Earl A."/>
            <person name="Russ C."/>
            <person name="Gilmore M."/>
            <person name="Surin D."/>
            <person name="Walker B."/>
            <person name="Young S."/>
            <person name="Zeng Q."/>
            <person name="Gargeya S."/>
            <person name="Fitzgerald M."/>
            <person name="Haas B."/>
            <person name="Abouelleil A."/>
            <person name="Allen A.W."/>
            <person name="Alvarado L."/>
            <person name="Arachchi H.M."/>
            <person name="Berlin A.M."/>
            <person name="Chapman S.B."/>
            <person name="Gainer-Dewar J."/>
            <person name="Goldberg J."/>
            <person name="Griggs A."/>
            <person name="Gujja S."/>
            <person name="Hansen M."/>
            <person name="Howarth C."/>
            <person name="Imamovic A."/>
            <person name="Ireland A."/>
            <person name="Larimer J."/>
            <person name="McCowan C."/>
            <person name="Murphy C."/>
            <person name="Pearson M."/>
            <person name="Poon T.W."/>
            <person name="Priest M."/>
            <person name="Roberts A."/>
            <person name="Saif S."/>
            <person name="Shea T."/>
            <person name="Sisk P."/>
            <person name="Sykes S."/>
            <person name="Wortman J."/>
            <person name="Nusbaum C."/>
            <person name="Birren B."/>
        </authorList>
    </citation>
    <scope>NUCLEOTIDE SEQUENCE [LARGE SCALE GENOMIC DNA]</scope>
    <source>
        <strain evidence="9 11">ATCC 43197</strain>
    </source>
</reference>
<evidence type="ECO:0000256" key="5">
    <source>
        <dbReference type="PROSITE-ProRule" id="PRU00169"/>
    </source>
</evidence>
<keyword evidence="3" id="KW-0010">Activator</keyword>
<evidence type="ECO:0000259" key="7">
    <source>
        <dbReference type="PROSITE" id="PS50930"/>
    </source>
</evidence>
<name>R2NT31_9ENTE</name>
<evidence type="ECO:0008006" key="12">
    <source>
        <dbReference type="Google" id="ProtNLM"/>
    </source>
</evidence>
<comment type="function">
    <text evidence="4">Required for high-level post-exponential phase expression of a series of secreted proteins.</text>
</comment>
<dbReference type="AlphaFoldDB" id="R2NT31"/>
<gene>
    <name evidence="9" type="ORF">I585_02190</name>
    <name evidence="8" type="ORF">UAI_03009</name>
</gene>
<comment type="caution">
    <text evidence="8">The sequence shown here is derived from an EMBL/GenBank/DDBJ whole genome shotgun (WGS) entry which is preliminary data.</text>
</comment>
<dbReference type="EMBL" id="ASWA01000003">
    <property type="protein sequence ID" value="EOT66669.1"/>
    <property type="molecule type" value="Genomic_DNA"/>
</dbReference>
<dbReference type="SUPFAM" id="SSF52172">
    <property type="entry name" value="CheY-like"/>
    <property type="match status" value="1"/>
</dbReference>
<dbReference type="InterPro" id="IPR011006">
    <property type="entry name" value="CheY-like_superfamily"/>
</dbReference>
<evidence type="ECO:0000256" key="4">
    <source>
        <dbReference type="ARBA" id="ARBA00037164"/>
    </source>
</evidence>
<dbReference type="Gene3D" id="2.40.50.1020">
    <property type="entry name" value="LytTr DNA-binding domain"/>
    <property type="match status" value="1"/>
</dbReference>
<evidence type="ECO:0000313" key="10">
    <source>
        <dbReference type="Proteomes" id="UP000013783"/>
    </source>
</evidence>
<evidence type="ECO:0000313" key="11">
    <source>
        <dbReference type="Proteomes" id="UP000014148"/>
    </source>
</evidence>
<sequence>MIPIHICEDDQGMLDFLRKKITDICMFEEYDFEVTLAATQPEKLLNKLSANPTQGIYFLDVELQDEKLNGFELGKQIRQLDTRGFIVYITTHTELLSETFKYRVEAMDYIAKDDSQHLLERIALSLAEINNRCKQDRRAEKEFFSVQRMNDSSYVPLAEIIYFETSAKKHVLNLVTEEAFIEFYGKLADIQEQLGEKFIRTHRSYLVNCDYIAGIVKKEKLVQLTNGNTVLLSRNKINDVNIRLSEQKGGA</sequence>
<evidence type="ECO:0000256" key="1">
    <source>
        <dbReference type="ARBA" id="ARBA00022490"/>
    </source>
</evidence>
<dbReference type="InterPro" id="IPR001789">
    <property type="entry name" value="Sig_transdc_resp-reg_receiver"/>
</dbReference>
<dbReference type="Proteomes" id="UP000013783">
    <property type="component" value="Unassembled WGS sequence"/>
</dbReference>
<accession>R2NT31</accession>
<evidence type="ECO:0000313" key="9">
    <source>
        <dbReference type="EMBL" id="EOT66669.1"/>
    </source>
</evidence>
<keyword evidence="2" id="KW-0902">Two-component regulatory system</keyword>
<dbReference type="Pfam" id="PF04397">
    <property type="entry name" value="LytTR"/>
    <property type="match status" value="1"/>
</dbReference>
<dbReference type="PATRIC" id="fig|1158601.3.peg.2978"/>
<dbReference type="GO" id="GO:0000156">
    <property type="term" value="F:phosphorelay response regulator activity"/>
    <property type="evidence" value="ECO:0007669"/>
    <property type="project" value="InterPro"/>
</dbReference>
<organism evidence="8 10">
    <name type="scientific">Enterococcus malodoratus ATCC 43197</name>
    <dbReference type="NCBI Taxonomy" id="1158601"/>
    <lineage>
        <taxon>Bacteria</taxon>
        <taxon>Bacillati</taxon>
        <taxon>Bacillota</taxon>
        <taxon>Bacilli</taxon>
        <taxon>Lactobacillales</taxon>
        <taxon>Enterococcaceae</taxon>
        <taxon>Enterococcus</taxon>
    </lineage>
</organism>
<dbReference type="InterPro" id="IPR007492">
    <property type="entry name" value="LytTR_DNA-bd_dom"/>
</dbReference>
<dbReference type="Proteomes" id="UP000014148">
    <property type="component" value="Unassembled WGS sequence"/>
</dbReference>
<reference evidence="8 10" key="1">
    <citation type="submission" date="2013-02" db="EMBL/GenBank/DDBJ databases">
        <title>The Genome Sequence of Enterococcus malodoratus ATCC_43197.</title>
        <authorList>
            <consortium name="The Broad Institute Genome Sequencing Platform"/>
            <consortium name="The Broad Institute Genome Sequencing Center for Infectious Disease"/>
            <person name="Earl A.M."/>
            <person name="Gilmore M.S."/>
            <person name="Lebreton F."/>
            <person name="Walker B."/>
            <person name="Young S.K."/>
            <person name="Zeng Q."/>
            <person name="Gargeya S."/>
            <person name="Fitzgerald M."/>
            <person name="Haas B."/>
            <person name="Abouelleil A."/>
            <person name="Alvarado L."/>
            <person name="Arachchi H.M."/>
            <person name="Berlin A.M."/>
            <person name="Chapman S.B."/>
            <person name="Dewar J."/>
            <person name="Goldberg J."/>
            <person name="Griggs A."/>
            <person name="Gujja S."/>
            <person name="Hansen M."/>
            <person name="Howarth C."/>
            <person name="Imamovic A."/>
            <person name="Larimer J."/>
            <person name="McCowan C."/>
            <person name="Murphy C."/>
            <person name="Neiman D."/>
            <person name="Pearson M."/>
            <person name="Priest M."/>
            <person name="Roberts A."/>
            <person name="Saif S."/>
            <person name="Shea T."/>
            <person name="Sisk P."/>
            <person name="Sykes S."/>
            <person name="Wortman J."/>
            <person name="Nusbaum C."/>
            <person name="Birren B."/>
        </authorList>
    </citation>
    <scope>NUCLEOTIDE SEQUENCE [LARGE SCALE GENOMIC DNA]</scope>
    <source>
        <strain evidence="8 10">ATCC 43197</strain>
    </source>
</reference>
<dbReference type="PROSITE" id="PS50110">
    <property type="entry name" value="RESPONSE_REGULATORY"/>
    <property type="match status" value="1"/>
</dbReference>
<dbReference type="RefSeq" id="WP_010741809.1">
    <property type="nucleotide sequence ID" value="NZ_KB946251.1"/>
</dbReference>
<evidence type="ECO:0000313" key="8">
    <source>
        <dbReference type="EMBL" id="EOH75207.1"/>
    </source>
</evidence>
<protein>
    <recommendedName>
        <fullName evidence="12">Two-component system response regulator receiver protein</fullName>
    </recommendedName>
</protein>
<dbReference type="Gene3D" id="3.40.50.2300">
    <property type="match status" value="1"/>
</dbReference>
<keyword evidence="11" id="KW-1185">Reference proteome</keyword>
<keyword evidence="1" id="KW-0963">Cytoplasm</keyword>
<dbReference type="EMBL" id="AJAK01000020">
    <property type="protein sequence ID" value="EOH75207.1"/>
    <property type="molecule type" value="Genomic_DNA"/>
</dbReference>
<dbReference type="OrthoDB" id="9809318at2"/>
<dbReference type="eggNOG" id="COG3279">
    <property type="taxonomic scope" value="Bacteria"/>
</dbReference>